<evidence type="ECO:0000256" key="2">
    <source>
        <dbReference type="ARBA" id="ARBA00023008"/>
    </source>
</evidence>
<evidence type="ECO:0000313" key="7">
    <source>
        <dbReference type="Proteomes" id="UP001350748"/>
    </source>
</evidence>
<protein>
    <submittedName>
        <fullName evidence="6">SCO family protein</fullName>
    </submittedName>
</protein>
<reference evidence="6 7" key="1">
    <citation type="submission" date="2024-02" db="EMBL/GenBank/DDBJ databases">
        <authorList>
            <person name="Grouzdev D."/>
        </authorList>
    </citation>
    <scope>NUCLEOTIDE SEQUENCE [LARGE SCALE GENOMIC DNA]</scope>
    <source>
        <strain evidence="6 7">9N</strain>
    </source>
</reference>
<evidence type="ECO:0000256" key="4">
    <source>
        <dbReference type="SAM" id="Phobius"/>
    </source>
</evidence>
<keyword evidence="2" id="KW-0186">Copper</keyword>
<keyword evidence="4" id="KW-0812">Transmembrane</keyword>
<evidence type="ECO:0000256" key="1">
    <source>
        <dbReference type="ARBA" id="ARBA00010996"/>
    </source>
</evidence>
<dbReference type="PANTHER" id="PTHR12151:SF25">
    <property type="entry name" value="LINALOOL DEHYDRATASE_ISOMERASE DOMAIN-CONTAINING PROTEIN"/>
    <property type="match status" value="1"/>
</dbReference>
<dbReference type="Pfam" id="PF02630">
    <property type="entry name" value="SCO1-SenC"/>
    <property type="match status" value="1"/>
</dbReference>
<evidence type="ECO:0000256" key="3">
    <source>
        <dbReference type="SAM" id="MobiDB-lite"/>
    </source>
</evidence>
<dbReference type="InterPro" id="IPR036249">
    <property type="entry name" value="Thioredoxin-like_sf"/>
</dbReference>
<keyword evidence="4" id="KW-0472">Membrane</keyword>
<dbReference type="Gene3D" id="3.40.30.10">
    <property type="entry name" value="Glutaredoxin"/>
    <property type="match status" value="1"/>
</dbReference>
<keyword evidence="7" id="KW-1185">Reference proteome</keyword>
<accession>A0ABU7XG29</accession>
<organism evidence="6 7">
    <name type="scientific">Methylocystis borbori</name>
    <dbReference type="NCBI Taxonomy" id="3118750"/>
    <lineage>
        <taxon>Bacteria</taxon>
        <taxon>Pseudomonadati</taxon>
        <taxon>Pseudomonadota</taxon>
        <taxon>Alphaproteobacteria</taxon>
        <taxon>Hyphomicrobiales</taxon>
        <taxon>Methylocystaceae</taxon>
        <taxon>Methylocystis</taxon>
    </lineage>
</organism>
<feature type="region of interest" description="Disordered" evidence="3">
    <location>
        <begin position="1"/>
        <end position="20"/>
    </location>
</feature>
<comment type="caution">
    <text evidence="6">The sequence shown here is derived from an EMBL/GenBank/DDBJ whole genome shotgun (WGS) entry which is preliminary data.</text>
</comment>
<dbReference type="SUPFAM" id="SSF52833">
    <property type="entry name" value="Thioredoxin-like"/>
    <property type="match status" value="1"/>
</dbReference>
<dbReference type="CDD" id="cd02968">
    <property type="entry name" value="SCO"/>
    <property type="match status" value="1"/>
</dbReference>
<sequence>MSNGPTKNNSKGGKSGAKNGRAAAPAISKPLVIGVGAVFALIFGVFVFFTSGKPSAPPPSAIGGPFQLTAHTGQPVTDQDFLGRPFLVFFGYTHCPDVCPTTLFEMSEVLRALGPDAKVGGLFVTVDPERDTPEKLKDYLANFDPRIIGVTGPRASIDPVLREYRIFSKRAPSKEEDYSVDHTTVVYLMDKNGRFVRPFNVARRPAEAARELERYL</sequence>
<gene>
    <name evidence="6" type="ORF">V3H18_06345</name>
</gene>
<dbReference type="EMBL" id="JAZHYN010000013">
    <property type="protein sequence ID" value="MEF3366155.1"/>
    <property type="molecule type" value="Genomic_DNA"/>
</dbReference>
<dbReference type="InterPro" id="IPR003782">
    <property type="entry name" value="SCO1/SenC"/>
</dbReference>
<evidence type="ECO:0000313" key="6">
    <source>
        <dbReference type="EMBL" id="MEF3366155.1"/>
    </source>
</evidence>
<dbReference type="RefSeq" id="WP_332081132.1">
    <property type="nucleotide sequence ID" value="NZ_JAZHYN010000013.1"/>
</dbReference>
<comment type="similarity">
    <text evidence="1">Belongs to the SCO1/2 family.</text>
</comment>
<dbReference type="Proteomes" id="UP001350748">
    <property type="component" value="Unassembled WGS sequence"/>
</dbReference>
<proteinExistence type="inferred from homology"/>
<name>A0ABU7XG29_9HYPH</name>
<dbReference type="PROSITE" id="PS51352">
    <property type="entry name" value="THIOREDOXIN_2"/>
    <property type="match status" value="1"/>
</dbReference>
<evidence type="ECO:0000259" key="5">
    <source>
        <dbReference type="PROSITE" id="PS51352"/>
    </source>
</evidence>
<dbReference type="InterPro" id="IPR013766">
    <property type="entry name" value="Thioredoxin_domain"/>
</dbReference>
<keyword evidence="4" id="KW-1133">Transmembrane helix</keyword>
<feature type="domain" description="Thioredoxin" evidence="5">
    <location>
        <begin position="57"/>
        <end position="216"/>
    </location>
</feature>
<dbReference type="PANTHER" id="PTHR12151">
    <property type="entry name" value="ELECTRON TRANSPORT PROTIN SCO1/SENC FAMILY MEMBER"/>
    <property type="match status" value="1"/>
</dbReference>
<feature type="transmembrane region" description="Helical" evidence="4">
    <location>
        <begin position="31"/>
        <end position="49"/>
    </location>
</feature>